<feature type="region of interest" description="Disordered" evidence="1">
    <location>
        <begin position="163"/>
        <end position="188"/>
    </location>
</feature>
<organism evidence="2 3">
    <name type="scientific">Steccherinum ochraceum</name>
    <dbReference type="NCBI Taxonomy" id="92696"/>
    <lineage>
        <taxon>Eukaryota</taxon>
        <taxon>Fungi</taxon>
        <taxon>Dikarya</taxon>
        <taxon>Basidiomycota</taxon>
        <taxon>Agaricomycotina</taxon>
        <taxon>Agaricomycetes</taxon>
        <taxon>Polyporales</taxon>
        <taxon>Steccherinaceae</taxon>
        <taxon>Steccherinum</taxon>
    </lineage>
</organism>
<proteinExistence type="predicted"/>
<dbReference type="AlphaFoldDB" id="A0A4R0RPM7"/>
<reference evidence="2 3" key="1">
    <citation type="submission" date="2018-11" db="EMBL/GenBank/DDBJ databases">
        <title>Genome assembly of Steccherinum ochraceum LE-BIN_3174, the white-rot fungus of the Steccherinaceae family (The Residual Polyporoid clade, Polyporales, Basidiomycota).</title>
        <authorList>
            <person name="Fedorova T.V."/>
            <person name="Glazunova O.A."/>
            <person name="Landesman E.O."/>
            <person name="Moiseenko K.V."/>
            <person name="Psurtseva N.V."/>
            <person name="Savinova O.S."/>
            <person name="Shakhova N.V."/>
            <person name="Tyazhelova T.V."/>
            <person name="Vasina D.V."/>
        </authorList>
    </citation>
    <scope>NUCLEOTIDE SEQUENCE [LARGE SCALE GENOMIC DNA]</scope>
    <source>
        <strain evidence="2 3">LE-BIN_3174</strain>
    </source>
</reference>
<dbReference type="Proteomes" id="UP000292702">
    <property type="component" value="Unassembled WGS sequence"/>
</dbReference>
<comment type="caution">
    <text evidence="2">The sequence shown here is derived from an EMBL/GenBank/DDBJ whole genome shotgun (WGS) entry which is preliminary data.</text>
</comment>
<protein>
    <submittedName>
        <fullName evidence="2">Uncharacterized protein</fullName>
    </submittedName>
</protein>
<sequence>MDLAHLPVDVIDRILVSLPDFKTLSAVIRTSKSIFYDVFQNHPVSITRAIAHNVAGPCLVQALRIAYTDYALNCTNGGFKDIAEEDDVLDRPLTRYVSSILERNMEAARGLENLFSLRYKDKAHETSQLTYEESSRFLQALHRISLGTTLIFMHKEEAFDPFEEYEEDDDDADDDDDDDGDDTTPEDRRGTHLIDCVTQLYGTFNATDLKQIYDVALFLCQVNNWVVSDVQGFWPIARSPNWQDSIILDPTALWVAWSTHVRVEDTASSFASHWEYACAVRLVAILRGIMEEKKLNSQRLKDARMGAILDTVEGEHDTCGRCHDECGLQLWGTTNIELWRRSKSMKDLTDSFLPGLLRSNMLIVDWIKKSLLLQRDDTGNRIFDMNKLASEIFELANDSDSGSWVWDQDHWYCTACVDTVFKENLWKWLLAEKKKRGETIPEDCWYGYNCRTMTHKPEHAGKLNHLWDIVYYDSQLDMYLSIDI</sequence>
<accession>A0A4R0RPM7</accession>
<keyword evidence="3" id="KW-1185">Reference proteome</keyword>
<feature type="compositionally biased region" description="Acidic residues" evidence="1">
    <location>
        <begin position="163"/>
        <end position="184"/>
    </location>
</feature>
<gene>
    <name evidence="2" type="ORF">EIP91_002382</name>
</gene>
<dbReference type="OrthoDB" id="2745518at2759"/>
<dbReference type="STRING" id="92696.A0A4R0RPM7"/>
<name>A0A4R0RPM7_9APHY</name>
<evidence type="ECO:0000256" key="1">
    <source>
        <dbReference type="SAM" id="MobiDB-lite"/>
    </source>
</evidence>
<evidence type="ECO:0000313" key="2">
    <source>
        <dbReference type="EMBL" id="TCD70661.1"/>
    </source>
</evidence>
<evidence type="ECO:0000313" key="3">
    <source>
        <dbReference type="Proteomes" id="UP000292702"/>
    </source>
</evidence>
<dbReference type="EMBL" id="RWJN01000017">
    <property type="protein sequence ID" value="TCD70661.1"/>
    <property type="molecule type" value="Genomic_DNA"/>
</dbReference>